<dbReference type="EMBL" id="DQ517526">
    <property type="protein sequence ID" value="ABF67894.1"/>
    <property type="molecule type" value="Genomic_DNA"/>
</dbReference>
<dbReference type="KEGG" id="ecv:APECO1_O1R211"/>
<keyword evidence="2" id="KW-1185">Reference proteome</keyword>
<dbReference type="HOGENOM" id="CLU_2287045_0_0_6"/>
<geneLocation type="plasmid" evidence="1 2">
    <name>pAPEC-O1-R</name>
</geneLocation>
<gene>
    <name evidence="1" type="ORF">APECO1_O1R211</name>
</gene>
<name>A0A0H2XM14_ECOK1</name>
<evidence type="ECO:0000313" key="1">
    <source>
        <dbReference type="EMBL" id="ABF67894.1"/>
    </source>
</evidence>
<organism evidence="1 2">
    <name type="scientific">Escherichia coli O1:K1 / APEC</name>
    <dbReference type="NCBI Taxonomy" id="405955"/>
    <lineage>
        <taxon>Bacteria</taxon>
        <taxon>Pseudomonadati</taxon>
        <taxon>Pseudomonadota</taxon>
        <taxon>Gammaproteobacteria</taxon>
        <taxon>Enterobacterales</taxon>
        <taxon>Enterobacteriaceae</taxon>
        <taxon>Escherichia</taxon>
    </lineage>
</organism>
<sequence length="101" mass="11327">MMENDAVKSNFYTAIQKKVSVSHITNNPAYFRMCVPLHVKVKPSGQTRRPLNASLSHTLRCFQPTTRNIARNVTDNPSNACCYPDAAGNIAFGFNNMHDLR</sequence>
<proteinExistence type="predicted"/>
<accession>A0A0H2XM14</accession>
<dbReference type="AlphaFoldDB" id="A0A0H2XM14"/>
<keyword evidence="1" id="KW-0614">Plasmid</keyword>
<protein>
    <submittedName>
        <fullName evidence="1">Uncharacterized protein</fullName>
    </submittedName>
</protein>
<reference evidence="1 2" key="1">
    <citation type="journal article" date="2006" name="Antimicrob. Agents Chemother.">
        <title>Complete DNA sequence, comparative genomics, and prevalence of an IncHI2 plasmid occurring among extraintestinal pathogenic Escherichia coli isolates.</title>
        <authorList>
            <person name="Johnson T.J."/>
            <person name="Wannemeuhler Y.M."/>
            <person name="Scaccianoce J.A."/>
            <person name="Johnson S.J."/>
            <person name="Nolan L.K."/>
        </authorList>
    </citation>
    <scope>NUCLEOTIDE SEQUENCE [LARGE SCALE GENOMIC DNA]</scope>
    <source>
        <strain evidence="1">APEC O1</strain>
        <plasmid evidence="2">pAPEC-O1-R</plasmid>
    </source>
</reference>
<dbReference type="Proteomes" id="UP000008216">
    <property type="component" value="Plasmid pAPEC-O1-R"/>
</dbReference>
<evidence type="ECO:0000313" key="2">
    <source>
        <dbReference type="Proteomes" id="UP000008216"/>
    </source>
</evidence>